<dbReference type="InterPro" id="IPR048324">
    <property type="entry name" value="ZSWIM1-3_RNaseH-like"/>
</dbReference>
<reference evidence="3 4" key="1">
    <citation type="submission" date="2025-05" db="UniProtKB">
        <authorList>
            <consortium name="RefSeq"/>
        </authorList>
    </citation>
    <scope>IDENTIFICATION</scope>
</reference>
<gene>
    <name evidence="3 4" type="primary">LOC136081804</name>
</gene>
<sequence>MKLAELLLCITQNNVDFMHYPEQRRSEKIKDDISTMFKLGVKVCFLKEYLQNKEIKVVTSKNLFNINKKIELACSCEKSNRALLIDELMSLCGNDPDAVISIQVDSDSVLQFLLIISGDMKQVFDMFHEVQMIDCTYCTNKLRMPLFTLLVEDGNGTGQAVGYAFVAQETENTLQDVFSEIELILNLDQVKVVILDKDLKEISAVSKVMPLAEIQLCKFHVFQAFYRFLNKHALASIEKESLKRVFQSLVYAKSK</sequence>
<dbReference type="GeneID" id="136081804"/>
<dbReference type="RefSeq" id="XP_065656057.1">
    <property type="nucleotide sequence ID" value="XM_065799985.1"/>
</dbReference>
<evidence type="ECO:0000313" key="4">
    <source>
        <dbReference type="RefSeq" id="XP_065656058.1"/>
    </source>
</evidence>
<dbReference type="InterPro" id="IPR052579">
    <property type="entry name" value="Zinc_finger_SWIM"/>
</dbReference>
<evidence type="ECO:0000313" key="3">
    <source>
        <dbReference type="RefSeq" id="XP_065656057.1"/>
    </source>
</evidence>
<dbReference type="Pfam" id="PF21056">
    <property type="entry name" value="ZSWIM1-3_RNaseH-like"/>
    <property type="match status" value="1"/>
</dbReference>
<dbReference type="Proteomes" id="UP001652625">
    <property type="component" value="Chromosome 06"/>
</dbReference>
<organism evidence="2 3">
    <name type="scientific">Hydra vulgaris</name>
    <name type="common">Hydra</name>
    <name type="synonym">Hydra attenuata</name>
    <dbReference type="NCBI Taxonomy" id="6087"/>
    <lineage>
        <taxon>Eukaryota</taxon>
        <taxon>Metazoa</taxon>
        <taxon>Cnidaria</taxon>
        <taxon>Hydrozoa</taxon>
        <taxon>Hydroidolina</taxon>
        <taxon>Anthoathecata</taxon>
        <taxon>Aplanulata</taxon>
        <taxon>Hydridae</taxon>
        <taxon>Hydra</taxon>
    </lineage>
</organism>
<dbReference type="RefSeq" id="XP_065656058.1">
    <property type="nucleotide sequence ID" value="XM_065799986.1"/>
</dbReference>
<evidence type="ECO:0000259" key="1">
    <source>
        <dbReference type="Pfam" id="PF21056"/>
    </source>
</evidence>
<proteinExistence type="predicted"/>
<dbReference type="PANTHER" id="PTHR31569:SF4">
    <property type="entry name" value="SWIM-TYPE DOMAIN-CONTAINING PROTEIN"/>
    <property type="match status" value="1"/>
</dbReference>
<protein>
    <submittedName>
        <fullName evidence="3 4">Uncharacterized protein LOC136081804 isoform X2</fullName>
    </submittedName>
</protein>
<feature type="domain" description="ZSWIM1/3 RNaseH-like" evidence="1">
    <location>
        <begin position="91"/>
        <end position="214"/>
    </location>
</feature>
<name>A0ABM4C3C3_HYDVU</name>
<keyword evidence="2" id="KW-1185">Reference proteome</keyword>
<dbReference type="PANTHER" id="PTHR31569">
    <property type="entry name" value="SWIM-TYPE DOMAIN-CONTAINING PROTEIN"/>
    <property type="match status" value="1"/>
</dbReference>
<evidence type="ECO:0000313" key="2">
    <source>
        <dbReference type="Proteomes" id="UP001652625"/>
    </source>
</evidence>
<accession>A0ABM4C3C3</accession>